<sequence>MSDPVPPSTPRGHHSAARTASLLAGGLAALLAIALLAAAGLALWADGRKDHDGYLSAGTQHLTTRAAAIASGDVDLHVGGARWLLGDDHLGTVRLRVTGATGRPVFVGIAPTHDVEPWLRGRTYERLTDISGVFSLHAHTEAVQGAGRPAPAATRRFWAASASGRGRQDLVWHARQGTWSVVVANADGSPAVDVRVGAAARVPHLATVGWVALGGGVLAGLIAAGLVAVGVRRPGPATGALMPPGPGPACRAPATGGS</sequence>
<feature type="region of interest" description="Disordered" evidence="1">
    <location>
        <begin position="236"/>
        <end position="258"/>
    </location>
</feature>
<keyword evidence="2" id="KW-1133">Transmembrane helix</keyword>
<evidence type="ECO:0000256" key="2">
    <source>
        <dbReference type="SAM" id="Phobius"/>
    </source>
</evidence>
<dbReference type="KEGG" id="bsol:FSW04_14900"/>
<dbReference type="RefSeq" id="WP_146920597.1">
    <property type="nucleotide sequence ID" value="NZ_CP042430.1"/>
</dbReference>
<dbReference type="Proteomes" id="UP000321805">
    <property type="component" value="Chromosome"/>
</dbReference>
<accession>A0A5B8U725</accession>
<proteinExistence type="predicted"/>
<reference evidence="3 4" key="1">
    <citation type="journal article" date="2018" name="J. Microbiol.">
        <title>Baekduia soli gen. nov., sp. nov., a novel bacterium isolated from the soil of Baekdu Mountain and proposal of a novel family name, Baekduiaceae fam. nov.</title>
        <authorList>
            <person name="An D.S."/>
            <person name="Siddiqi M.Z."/>
            <person name="Kim K.H."/>
            <person name="Yu H.S."/>
            <person name="Im W.T."/>
        </authorList>
    </citation>
    <scope>NUCLEOTIDE SEQUENCE [LARGE SCALE GENOMIC DNA]</scope>
    <source>
        <strain evidence="3 4">BR7-21</strain>
    </source>
</reference>
<feature type="transmembrane region" description="Helical" evidence="2">
    <location>
        <begin position="20"/>
        <end position="45"/>
    </location>
</feature>
<keyword evidence="4" id="KW-1185">Reference proteome</keyword>
<dbReference type="AlphaFoldDB" id="A0A5B8U725"/>
<evidence type="ECO:0000313" key="4">
    <source>
        <dbReference type="Proteomes" id="UP000321805"/>
    </source>
</evidence>
<name>A0A5B8U725_9ACTN</name>
<keyword evidence="2" id="KW-0812">Transmembrane</keyword>
<protein>
    <submittedName>
        <fullName evidence="3">Uncharacterized protein</fullName>
    </submittedName>
</protein>
<organism evidence="3 4">
    <name type="scientific">Baekduia soli</name>
    <dbReference type="NCBI Taxonomy" id="496014"/>
    <lineage>
        <taxon>Bacteria</taxon>
        <taxon>Bacillati</taxon>
        <taxon>Actinomycetota</taxon>
        <taxon>Thermoleophilia</taxon>
        <taxon>Solirubrobacterales</taxon>
        <taxon>Baekduiaceae</taxon>
        <taxon>Baekduia</taxon>
    </lineage>
</organism>
<dbReference type="EMBL" id="CP042430">
    <property type="protein sequence ID" value="QEC48731.1"/>
    <property type="molecule type" value="Genomic_DNA"/>
</dbReference>
<feature type="transmembrane region" description="Helical" evidence="2">
    <location>
        <begin position="205"/>
        <end position="231"/>
    </location>
</feature>
<evidence type="ECO:0000256" key="1">
    <source>
        <dbReference type="SAM" id="MobiDB-lite"/>
    </source>
</evidence>
<dbReference type="OrthoDB" id="156718at2"/>
<feature type="compositionally biased region" description="Low complexity" evidence="1">
    <location>
        <begin position="248"/>
        <end position="258"/>
    </location>
</feature>
<gene>
    <name evidence="3" type="ORF">FSW04_14900</name>
</gene>
<keyword evidence="2" id="KW-0472">Membrane</keyword>
<evidence type="ECO:0000313" key="3">
    <source>
        <dbReference type="EMBL" id="QEC48731.1"/>
    </source>
</evidence>